<keyword evidence="3" id="KW-1185">Reference proteome</keyword>
<proteinExistence type="predicted"/>
<gene>
    <name evidence="2" type="ORF">M7I_4017</name>
</gene>
<evidence type="ECO:0000313" key="3">
    <source>
        <dbReference type="Proteomes" id="UP000005446"/>
    </source>
</evidence>
<protein>
    <submittedName>
        <fullName evidence="2">Uncharacterized protein</fullName>
    </submittedName>
</protein>
<comment type="caution">
    <text evidence="2">The sequence shown here is derived from an EMBL/GenBank/DDBJ whole genome shotgun (WGS) entry which is preliminary data.</text>
</comment>
<keyword evidence="1" id="KW-0472">Membrane</keyword>
<keyword evidence="1" id="KW-0812">Transmembrane</keyword>
<evidence type="ECO:0000256" key="1">
    <source>
        <dbReference type="SAM" id="Phobius"/>
    </source>
</evidence>
<accession>H0EN18</accession>
<dbReference type="EMBL" id="AGUE01000101">
    <property type="protein sequence ID" value="EHK99938.1"/>
    <property type="molecule type" value="Genomic_DNA"/>
</dbReference>
<feature type="transmembrane region" description="Helical" evidence="1">
    <location>
        <begin position="143"/>
        <end position="163"/>
    </location>
</feature>
<evidence type="ECO:0000313" key="2">
    <source>
        <dbReference type="EMBL" id="EHK99938.1"/>
    </source>
</evidence>
<reference evidence="2 3" key="1">
    <citation type="journal article" date="2012" name="Eukaryot. Cell">
        <title>Genome sequence of the fungus Glarea lozoyensis: the first genome sequence of a species from the Helotiaceae family.</title>
        <authorList>
            <person name="Youssar L."/>
            <person name="Gruening B.A."/>
            <person name="Erxleben A."/>
            <person name="Guenther S."/>
            <person name="Huettel W."/>
        </authorList>
    </citation>
    <scope>NUCLEOTIDE SEQUENCE [LARGE SCALE GENOMIC DNA]</scope>
    <source>
        <strain evidence="3">ATCC 74030 / MF5533</strain>
    </source>
</reference>
<dbReference type="Proteomes" id="UP000005446">
    <property type="component" value="Unassembled WGS sequence"/>
</dbReference>
<name>H0EN18_GLAL7</name>
<organism evidence="2 3">
    <name type="scientific">Glarea lozoyensis (strain ATCC 74030 / MF5533)</name>
    <dbReference type="NCBI Taxonomy" id="1104152"/>
    <lineage>
        <taxon>Eukaryota</taxon>
        <taxon>Fungi</taxon>
        <taxon>Dikarya</taxon>
        <taxon>Ascomycota</taxon>
        <taxon>Pezizomycotina</taxon>
        <taxon>Leotiomycetes</taxon>
        <taxon>Helotiales</taxon>
        <taxon>Helotiaceae</taxon>
        <taxon>Glarea</taxon>
    </lineage>
</organism>
<dbReference type="AlphaFoldDB" id="H0EN18"/>
<sequence>MTTAREAEHKYVVVGIIHRNRTTPLETLRYVTRDAGLFKQIYIATLIVRPPKRQWLSLKHITGFGIYKCHPTEDYHTTIDYDSATKRALAELFKDYQSRFWTFEDHGDRWMNWIHAEFNNSDADPRNGTYSLQLVLGWSVPKLIFWGTAPVVLSLVVGLWYMLTPQPGADYVAVVQTAWTIASYIVTSAASAVTQLADT</sequence>
<keyword evidence="1" id="KW-1133">Transmembrane helix</keyword>
<dbReference type="OrthoDB" id="5420013at2759"/>
<dbReference type="InParanoid" id="H0EN18"/>
<dbReference type="HOGENOM" id="CLU_1372329_0_0_1"/>